<evidence type="ECO:0000313" key="1">
    <source>
        <dbReference type="EMBL" id="DAD36090.1"/>
    </source>
</evidence>
<comment type="caution">
    <text evidence="1">The sequence shown here is derived from an EMBL/GenBank/DDBJ whole genome shotgun (WGS) entry which is preliminary data.</text>
</comment>
<reference evidence="1 2" key="1">
    <citation type="journal article" date="2020" name="Mol. Biol. Evol.">
        <title>Distinct Expression and Methylation Patterns for Genes with Different Fates following a Single Whole-Genome Duplication in Flowering Plants.</title>
        <authorList>
            <person name="Shi T."/>
            <person name="Rahmani R.S."/>
            <person name="Gugger P.F."/>
            <person name="Wang M."/>
            <person name="Li H."/>
            <person name="Zhang Y."/>
            <person name="Li Z."/>
            <person name="Wang Q."/>
            <person name="Van de Peer Y."/>
            <person name="Marchal K."/>
            <person name="Chen J."/>
        </authorList>
    </citation>
    <scope>NUCLEOTIDE SEQUENCE [LARGE SCALE GENOMIC DNA]</scope>
    <source>
        <tissue evidence="1">Leaf</tissue>
    </source>
</reference>
<sequence>MDDDDVYIYICLLVDCFCSLNYPGKSIQLNPLTPSINHL</sequence>
<accession>A0A822YUA1</accession>
<evidence type="ECO:0000313" key="2">
    <source>
        <dbReference type="Proteomes" id="UP000607653"/>
    </source>
</evidence>
<protein>
    <submittedName>
        <fullName evidence="1">Uncharacterized protein</fullName>
    </submittedName>
</protein>
<keyword evidence="2" id="KW-1185">Reference proteome</keyword>
<proteinExistence type="predicted"/>
<gene>
    <name evidence="1" type="ORF">HUJ06_006730</name>
</gene>
<organism evidence="1 2">
    <name type="scientific">Nelumbo nucifera</name>
    <name type="common">Sacred lotus</name>
    <dbReference type="NCBI Taxonomy" id="4432"/>
    <lineage>
        <taxon>Eukaryota</taxon>
        <taxon>Viridiplantae</taxon>
        <taxon>Streptophyta</taxon>
        <taxon>Embryophyta</taxon>
        <taxon>Tracheophyta</taxon>
        <taxon>Spermatophyta</taxon>
        <taxon>Magnoliopsida</taxon>
        <taxon>Proteales</taxon>
        <taxon>Nelumbonaceae</taxon>
        <taxon>Nelumbo</taxon>
    </lineage>
</organism>
<name>A0A822YUA1_NELNU</name>
<dbReference type="Proteomes" id="UP000607653">
    <property type="component" value="Unassembled WGS sequence"/>
</dbReference>
<dbReference type="AlphaFoldDB" id="A0A822YUA1"/>
<dbReference type="EMBL" id="DUZY01000004">
    <property type="protein sequence ID" value="DAD36090.1"/>
    <property type="molecule type" value="Genomic_DNA"/>
</dbReference>